<gene>
    <name evidence="2" type="ORF">A0J61_03936</name>
</gene>
<evidence type="ECO:0000313" key="3">
    <source>
        <dbReference type="Proteomes" id="UP000093000"/>
    </source>
</evidence>
<dbReference type="EMBL" id="LUGH01000181">
    <property type="protein sequence ID" value="OBZ88013.1"/>
    <property type="molecule type" value="Genomic_DNA"/>
</dbReference>
<comment type="caution">
    <text evidence="2">The sequence shown here is derived from an EMBL/GenBank/DDBJ whole genome shotgun (WGS) entry which is preliminary data.</text>
</comment>
<accession>A0A1C7NFW8</accession>
<protein>
    <submittedName>
        <fullName evidence="2">Uncharacterized protein</fullName>
    </submittedName>
</protein>
<dbReference type="Proteomes" id="UP000093000">
    <property type="component" value="Unassembled WGS sequence"/>
</dbReference>
<proteinExistence type="predicted"/>
<organism evidence="2 3">
    <name type="scientific">Choanephora cucurbitarum</name>
    <dbReference type="NCBI Taxonomy" id="101091"/>
    <lineage>
        <taxon>Eukaryota</taxon>
        <taxon>Fungi</taxon>
        <taxon>Fungi incertae sedis</taxon>
        <taxon>Mucoromycota</taxon>
        <taxon>Mucoromycotina</taxon>
        <taxon>Mucoromycetes</taxon>
        <taxon>Mucorales</taxon>
        <taxon>Mucorineae</taxon>
        <taxon>Choanephoraceae</taxon>
        <taxon>Choanephoroideae</taxon>
        <taxon>Choanephora</taxon>
    </lineage>
</organism>
<name>A0A1C7NFW8_9FUNG</name>
<evidence type="ECO:0000256" key="1">
    <source>
        <dbReference type="SAM" id="MobiDB-lite"/>
    </source>
</evidence>
<dbReference type="Gene3D" id="3.40.50.150">
    <property type="entry name" value="Vaccinia Virus protein VP39"/>
    <property type="match status" value="1"/>
</dbReference>
<evidence type="ECO:0000313" key="2">
    <source>
        <dbReference type="EMBL" id="OBZ88013.1"/>
    </source>
</evidence>
<feature type="compositionally biased region" description="Polar residues" evidence="1">
    <location>
        <begin position="66"/>
        <end position="81"/>
    </location>
</feature>
<dbReference type="OrthoDB" id="2013972at2759"/>
<dbReference type="InterPro" id="IPR029063">
    <property type="entry name" value="SAM-dependent_MTases_sf"/>
</dbReference>
<keyword evidence="3" id="KW-1185">Reference proteome</keyword>
<dbReference type="SUPFAM" id="SSF53335">
    <property type="entry name" value="S-adenosyl-L-methionine-dependent methyltransferases"/>
    <property type="match status" value="1"/>
</dbReference>
<dbReference type="InParanoid" id="A0A1C7NFW8"/>
<sequence>MTQPPEKKTPTWFMNWFSQLTHPKIPWKKEGLVSQPNLPSSTTEPILIQPNITISTVTNERRQSEQSHGSLTSDDQYSTKAASYYQRRDSSERSMLSELWLRTKRHHPHYPQYHHMNDRPMTRQRHSISSSFFSNSVDNTPSASRPNSVIYTLSQPTSPNFLECIRNYSSDEIEHFVLDQEDLWLTTNDRWRIKHELTTLAIDGLFSLPDIISPFTLERHVLQIGCGDAAWAIDVALTYSRWMIVGLDDRIPHQGTQIDEEDDYEFPILSTTATAMITRKSMIPKNFKLIHCSSLLQGLRHLPDNTFDLIESRFLILTYTFEEYQQLMTECIRICKPNGHIELMEADLRIYHQRLLTCPVTQGLNNEVIQLYESKKLDPRLARRLIDLVVDPSLHLTVKARYVSLPIGVWGGRLGVLFRDDVHHLMESVQQEIGQTEDELEHKLEMMDKEMEMNRSFMNLHLLVYNKKTTGLKD</sequence>
<dbReference type="AlphaFoldDB" id="A0A1C7NFW8"/>
<feature type="region of interest" description="Disordered" evidence="1">
    <location>
        <begin position="58"/>
        <end position="89"/>
    </location>
</feature>
<reference evidence="2 3" key="1">
    <citation type="submission" date="2016-03" db="EMBL/GenBank/DDBJ databases">
        <title>Choanephora cucurbitarum.</title>
        <authorList>
            <person name="Min B."/>
            <person name="Park H."/>
            <person name="Park J.-H."/>
            <person name="Shin H.-D."/>
            <person name="Choi I.-G."/>
        </authorList>
    </citation>
    <scope>NUCLEOTIDE SEQUENCE [LARGE SCALE GENOMIC DNA]</scope>
    <source>
        <strain evidence="2 3">KUS-F28377</strain>
    </source>
</reference>